<proteinExistence type="predicted"/>
<feature type="domain" description="Pep3/Vps18 beta-propeller" evidence="1">
    <location>
        <begin position="1"/>
        <end position="50"/>
    </location>
</feature>
<reference evidence="2" key="1">
    <citation type="submission" date="2014-11" db="EMBL/GenBank/DDBJ databases">
        <authorList>
            <person name="Amaro Gonzalez C."/>
        </authorList>
    </citation>
    <scope>NUCLEOTIDE SEQUENCE</scope>
</reference>
<accession>A0A0E9UEB1</accession>
<evidence type="ECO:0000313" key="2">
    <source>
        <dbReference type="EMBL" id="JAH64204.1"/>
    </source>
</evidence>
<reference evidence="2" key="2">
    <citation type="journal article" date="2015" name="Fish Shellfish Immunol.">
        <title>Early steps in the European eel (Anguilla anguilla)-Vibrio vulnificus interaction in the gills: Role of the RtxA13 toxin.</title>
        <authorList>
            <person name="Callol A."/>
            <person name="Pajuelo D."/>
            <person name="Ebbesson L."/>
            <person name="Teles M."/>
            <person name="MacKenzie S."/>
            <person name="Amaro C."/>
        </authorList>
    </citation>
    <scope>NUCLEOTIDE SEQUENCE</scope>
</reference>
<dbReference type="AlphaFoldDB" id="A0A0E9UEB1"/>
<dbReference type="EMBL" id="GBXM01044373">
    <property type="protein sequence ID" value="JAH64204.1"/>
    <property type="molecule type" value="Transcribed_RNA"/>
</dbReference>
<name>A0A0E9UEB1_ANGAN</name>
<sequence length="75" mass="8548">MSLGKDTLLRIDLGKPDQPNQVELGRKDEAKVHKLFLDHTGCNLMCKCVQFALNLERLMLIRAAVMSQYNECIND</sequence>
<dbReference type="Pfam" id="PF05131">
    <property type="entry name" value="Pep3_Vps18"/>
    <property type="match status" value="1"/>
</dbReference>
<dbReference type="InterPro" id="IPR007810">
    <property type="entry name" value="Pep3/Vps18_beta-prop"/>
</dbReference>
<evidence type="ECO:0000259" key="1">
    <source>
        <dbReference type="Pfam" id="PF05131"/>
    </source>
</evidence>
<organism evidence="2">
    <name type="scientific">Anguilla anguilla</name>
    <name type="common">European freshwater eel</name>
    <name type="synonym">Muraena anguilla</name>
    <dbReference type="NCBI Taxonomy" id="7936"/>
    <lineage>
        <taxon>Eukaryota</taxon>
        <taxon>Metazoa</taxon>
        <taxon>Chordata</taxon>
        <taxon>Craniata</taxon>
        <taxon>Vertebrata</taxon>
        <taxon>Euteleostomi</taxon>
        <taxon>Actinopterygii</taxon>
        <taxon>Neopterygii</taxon>
        <taxon>Teleostei</taxon>
        <taxon>Anguilliformes</taxon>
        <taxon>Anguillidae</taxon>
        <taxon>Anguilla</taxon>
    </lineage>
</organism>
<protein>
    <recommendedName>
        <fullName evidence="1">Pep3/Vps18 beta-propeller domain-containing protein</fullName>
    </recommendedName>
</protein>